<name>A0A8J2KIJ0_9HEXA</name>
<feature type="compositionally biased region" description="Acidic residues" evidence="1">
    <location>
        <begin position="158"/>
        <end position="185"/>
    </location>
</feature>
<organism evidence="2 3">
    <name type="scientific">Allacma fusca</name>
    <dbReference type="NCBI Taxonomy" id="39272"/>
    <lineage>
        <taxon>Eukaryota</taxon>
        <taxon>Metazoa</taxon>
        <taxon>Ecdysozoa</taxon>
        <taxon>Arthropoda</taxon>
        <taxon>Hexapoda</taxon>
        <taxon>Collembola</taxon>
        <taxon>Symphypleona</taxon>
        <taxon>Sminthuridae</taxon>
        <taxon>Allacma</taxon>
    </lineage>
</organism>
<sequence>MFASQKSKASCSGNNSLSSSALFTLKDYKMRILVLLLVCVLGCAYAMPPRYYAVAVDDDDVDMEDEPFESFDDMFTFPSGGPGGPPSNQYLSDMPAYSGLARTDAEEDGGTYHLTIDPYSRYGEELDQGEGSVGTDLARRYKIVRKKPDKVEIQEIKNEEDEDEVEDEDEDDTEDDDGDQDDDTAADYSVPDLNELFPNPHDRPRGPGDYQKYVQHHPSSQSQRRPLRGNSGPPPPGRGSSSPSPPPGRGRSPSSPPPRRYRFSLPADSGESSEVYNTIIIEAEGEDGKFRAIDSSPVQVELDLDEDEDNEADVDDEEDSDDDVDFSVPSYDTLFPSPGTKPPGGIYSGMRNSWNHPPEPPRGRSTAGSYGRVLRLFQSPMLHDSYNPDYIINPQIAIERRNERMKNRYRDPNWRLLNVPNPYSYKPLLYQKGHWGNPREHDYNPMSGNHYIGGVYNGKTYY</sequence>
<evidence type="ECO:0000256" key="1">
    <source>
        <dbReference type="SAM" id="MobiDB-lite"/>
    </source>
</evidence>
<reference evidence="2" key="1">
    <citation type="submission" date="2021-06" db="EMBL/GenBank/DDBJ databases">
        <authorList>
            <person name="Hodson N. C."/>
            <person name="Mongue J. A."/>
            <person name="Jaron S. K."/>
        </authorList>
    </citation>
    <scope>NUCLEOTIDE SEQUENCE</scope>
</reference>
<comment type="caution">
    <text evidence="2">The sequence shown here is derived from an EMBL/GenBank/DDBJ whole genome shotgun (WGS) entry which is preliminary data.</text>
</comment>
<feature type="compositionally biased region" description="Pro residues" evidence="1">
    <location>
        <begin position="232"/>
        <end position="258"/>
    </location>
</feature>
<dbReference type="EMBL" id="CAJVCH010299492">
    <property type="protein sequence ID" value="CAG7785597.1"/>
    <property type="molecule type" value="Genomic_DNA"/>
</dbReference>
<feature type="region of interest" description="Disordered" evidence="1">
    <location>
        <begin position="153"/>
        <end position="367"/>
    </location>
</feature>
<evidence type="ECO:0000313" key="3">
    <source>
        <dbReference type="Proteomes" id="UP000708208"/>
    </source>
</evidence>
<dbReference type="AlphaFoldDB" id="A0A8J2KIJ0"/>
<evidence type="ECO:0000313" key="2">
    <source>
        <dbReference type="EMBL" id="CAG7785597.1"/>
    </source>
</evidence>
<protein>
    <submittedName>
        <fullName evidence="2">Uncharacterized protein</fullName>
    </submittedName>
</protein>
<accession>A0A8J2KIJ0</accession>
<feature type="compositionally biased region" description="Acidic residues" evidence="1">
    <location>
        <begin position="302"/>
        <end position="325"/>
    </location>
</feature>
<proteinExistence type="predicted"/>
<dbReference type="Proteomes" id="UP000708208">
    <property type="component" value="Unassembled WGS sequence"/>
</dbReference>
<keyword evidence="3" id="KW-1185">Reference proteome</keyword>
<gene>
    <name evidence="2" type="ORF">AFUS01_LOCUS24213</name>
</gene>